<dbReference type="InterPro" id="IPR050275">
    <property type="entry name" value="PGM_Phosphatase"/>
</dbReference>
<organism evidence="3 4">
    <name type="scientific">Desulfovibrio ferrophilus</name>
    <dbReference type="NCBI Taxonomy" id="241368"/>
    <lineage>
        <taxon>Bacteria</taxon>
        <taxon>Pseudomonadati</taxon>
        <taxon>Thermodesulfobacteriota</taxon>
        <taxon>Desulfovibrionia</taxon>
        <taxon>Desulfovibrionales</taxon>
        <taxon>Desulfovibrionaceae</taxon>
        <taxon>Desulfovibrio</taxon>
    </lineage>
</organism>
<dbReference type="GO" id="GO:0005737">
    <property type="term" value="C:cytoplasm"/>
    <property type="evidence" value="ECO:0007669"/>
    <property type="project" value="TreeGrafter"/>
</dbReference>
<dbReference type="KEGG" id="dfl:DFE_1456"/>
<accession>A0A2Z6AY37</accession>
<dbReference type="Pfam" id="PF00300">
    <property type="entry name" value="His_Phos_1"/>
    <property type="match status" value="1"/>
</dbReference>
<protein>
    <submittedName>
        <fullName evidence="3">Phosphoglycerate mutase</fullName>
    </submittedName>
</protein>
<feature type="binding site" evidence="2">
    <location>
        <position position="60"/>
    </location>
    <ligand>
        <name>substrate</name>
    </ligand>
</feature>
<proteinExistence type="predicted"/>
<dbReference type="Gene3D" id="3.40.50.1240">
    <property type="entry name" value="Phosphoglycerate mutase-like"/>
    <property type="match status" value="1"/>
</dbReference>
<dbReference type="RefSeq" id="WP_126378072.1">
    <property type="nucleotide sequence ID" value="NZ_AP017378.1"/>
</dbReference>
<feature type="active site" description="Tele-phosphohistidine intermediate" evidence="1">
    <location>
        <position position="11"/>
    </location>
</feature>
<dbReference type="PANTHER" id="PTHR48100">
    <property type="entry name" value="BROAD-SPECIFICITY PHOSPHATASE YOR283W-RELATED"/>
    <property type="match status" value="1"/>
</dbReference>
<dbReference type="OrthoDB" id="9781415at2"/>
<dbReference type="AlphaFoldDB" id="A0A2Z6AY37"/>
<sequence length="200" mass="22610">MTTIRLGLIRHAETLWNREKRIQGQCETDLSPTGRDQALAWGHTLAGRGYTLILASDLGRAMQTAQLVNQSLGLPLMTDQRLREQDWGHWVGRTLPDLLTNSGGEFRRQEKAAWEFRPPGGENRKEVLARAKAALNDTILKHPEDTILVVTHLGVVKCLIYDLLELGFEPDTPDPVAKRTLHELTYSNGRFNILHLNMEL</sequence>
<dbReference type="SMART" id="SM00855">
    <property type="entry name" value="PGAM"/>
    <property type="match status" value="1"/>
</dbReference>
<keyword evidence="4" id="KW-1185">Reference proteome</keyword>
<dbReference type="CDD" id="cd07067">
    <property type="entry name" value="HP_PGM_like"/>
    <property type="match status" value="1"/>
</dbReference>
<name>A0A2Z6AY37_9BACT</name>
<reference evidence="3 4" key="1">
    <citation type="journal article" date="2018" name="Sci. Adv.">
        <title>Multi-heme cytochromes provide a pathway for survival in energy-limited environments.</title>
        <authorList>
            <person name="Deng X."/>
            <person name="Dohmae N."/>
            <person name="Nealson K.H."/>
            <person name="Hashimoto K."/>
            <person name="Okamoto A."/>
        </authorList>
    </citation>
    <scope>NUCLEOTIDE SEQUENCE [LARGE SCALE GENOMIC DNA]</scope>
    <source>
        <strain evidence="3 4">IS5</strain>
    </source>
</reference>
<evidence type="ECO:0000313" key="4">
    <source>
        <dbReference type="Proteomes" id="UP000269883"/>
    </source>
</evidence>
<dbReference type="InterPro" id="IPR029033">
    <property type="entry name" value="His_PPase_superfam"/>
</dbReference>
<evidence type="ECO:0000256" key="2">
    <source>
        <dbReference type="PIRSR" id="PIRSR613078-2"/>
    </source>
</evidence>
<feature type="active site" description="Proton donor/acceptor" evidence="1">
    <location>
        <position position="84"/>
    </location>
</feature>
<dbReference type="InterPro" id="IPR013078">
    <property type="entry name" value="His_Pase_superF_clade-1"/>
</dbReference>
<gene>
    <name evidence="3" type="ORF">DFE_1456</name>
</gene>
<dbReference type="PANTHER" id="PTHR48100:SF1">
    <property type="entry name" value="HISTIDINE PHOSPHATASE FAMILY PROTEIN-RELATED"/>
    <property type="match status" value="1"/>
</dbReference>
<evidence type="ECO:0000313" key="3">
    <source>
        <dbReference type="EMBL" id="BBD08182.1"/>
    </source>
</evidence>
<feature type="binding site" evidence="2">
    <location>
        <begin position="10"/>
        <end position="17"/>
    </location>
    <ligand>
        <name>substrate</name>
    </ligand>
</feature>
<dbReference type="Proteomes" id="UP000269883">
    <property type="component" value="Chromosome"/>
</dbReference>
<dbReference type="EMBL" id="AP017378">
    <property type="protein sequence ID" value="BBD08182.1"/>
    <property type="molecule type" value="Genomic_DNA"/>
</dbReference>
<dbReference type="GO" id="GO:0016791">
    <property type="term" value="F:phosphatase activity"/>
    <property type="evidence" value="ECO:0007669"/>
    <property type="project" value="TreeGrafter"/>
</dbReference>
<dbReference type="SUPFAM" id="SSF53254">
    <property type="entry name" value="Phosphoglycerate mutase-like"/>
    <property type="match status" value="1"/>
</dbReference>
<evidence type="ECO:0000256" key="1">
    <source>
        <dbReference type="PIRSR" id="PIRSR613078-1"/>
    </source>
</evidence>